<evidence type="ECO:0000313" key="2">
    <source>
        <dbReference type="EMBL" id="CAG8455463.1"/>
    </source>
</evidence>
<feature type="region of interest" description="Disordered" evidence="1">
    <location>
        <begin position="1"/>
        <end position="26"/>
    </location>
</feature>
<evidence type="ECO:0000313" key="3">
    <source>
        <dbReference type="Proteomes" id="UP000789570"/>
    </source>
</evidence>
<name>A0A9N8VND3_9GLOM</name>
<sequence length="166" mass="18848">MNEQSTDYLPDTNKLQPKQKKHRTTKKEMEILSALKVYKDKLPDDAIASVCENLSEIWSKKKVREWWNYHKDKWNVPINDNNDSFCVASNNDNTASWIGPQHSFSHSFGLTDALSNANNVPRGTFASTSNNVQWDASALEAWGVPPNANNSLWADDSNDVSWDYSP</sequence>
<organism evidence="2 3">
    <name type="scientific">Funneliformis caledonium</name>
    <dbReference type="NCBI Taxonomy" id="1117310"/>
    <lineage>
        <taxon>Eukaryota</taxon>
        <taxon>Fungi</taxon>
        <taxon>Fungi incertae sedis</taxon>
        <taxon>Mucoromycota</taxon>
        <taxon>Glomeromycotina</taxon>
        <taxon>Glomeromycetes</taxon>
        <taxon>Glomerales</taxon>
        <taxon>Glomeraceae</taxon>
        <taxon>Funneliformis</taxon>
    </lineage>
</organism>
<protein>
    <submittedName>
        <fullName evidence="2">2552_t:CDS:1</fullName>
    </submittedName>
</protein>
<reference evidence="2" key="1">
    <citation type="submission" date="2021-06" db="EMBL/GenBank/DDBJ databases">
        <authorList>
            <person name="Kallberg Y."/>
            <person name="Tangrot J."/>
            <person name="Rosling A."/>
        </authorList>
    </citation>
    <scope>NUCLEOTIDE SEQUENCE</scope>
    <source>
        <strain evidence="2">UK204</strain>
    </source>
</reference>
<dbReference type="Proteomes" id="UP000789570">
    <property type="component" value="Unassembled WGS sequence"/>
</dbReference>
<accession>A0A9N8VND3</accession>
<comment type="caution">
    <text evidence="2">The sequence shown here is derived from an EMBL/GenBank/DDBJ whole genome shotgun (WGS) entry which is preliminary data.</text>
</comment>
<evidence type="ECO:0000256" key="1">
    <source>
        <dbReference type="SAM" id="MobiDB-lite"/>
    </source>
</evidence>
<dbReference type="EMBL" id="CAJVPQ010000193">
    <property type="protein sequence ID" value="CAG8455463.1"/>
    <property type="molecule type" value="Genomic_DNA"/>
</dbReference>
<keyword evidence="3" id="KW-1185">Reference proteome</keyword>
<dbReference type="OrthoDB" id="2430166at2759"/>
<proteinExistence type="predicted"/>
<gene>
    <name evidence="2" type="ORF">FCALED_LOCUS1470</name>
</gene>
<dbReference type="AlphaFoldDB" id="A0A9N8VND3"/>